<evidence type="ECO:0000259" key="1">
    <source>
        <dbReference type="Pfam" id="PF01476"/>
    </source>
</evidence>
<dbReference type="InterPro" id="IPR036779">
    <property type="entry name" value="LysM_dom_sf"/>
</dbReference>
<protein>
    <submittedName>
        <fullName evidence="2">LysM domain-containing protein</fullName>
    </submittedName>
</protein>
<comment type="caution">
    <text evidence="2">The sequence shown here is derived from an EMBL/GenBank/DDBJ whole genome shotgun (WGS) entry which is preliminary data.</text>
</comment>
<dbReference type="CDD" id="cd00118">
    <property type="entry name" value="LysM"/>
    <property type="match status" value="1"/>
</dbReference>
<proteinExistence type="predicted"/>
<gene>
    <name evidence="2" type="ORF">ETU09_02660</name>
</gene>
<dbReference type="Pfam" id="PF01476">
    <property type="entry name" value="LysM"/>
    <property type="match status" value="1"/>
</dbReference>
<reference evidence="2 3" key="1">
    <citation type="submission" date="2019-02" db="EMBL/GenBank/DDBJ databases">
        <title>Apibacter muscae sp. nov.: a novel member of the house fly microbiota.</title>
        <authorList>
            <person name="Park R."/>
        </authorList>
    </citation>
    <scope>NUCLEOTIDE SEQUENCE [LARGE SCALE GENOMIC DNA]</scope>
    <source>
        <strain evidence="2 3">AL1</strain>
    </source>
</reference>
<dbReference type="AlphaFoldDB" id="A0A563DIJ4"/>
<dbReference type="RefSeq" id="WP_146291718.1">
    <property type="nucleotide sequence ID" value="NZ_SELH01000013.1"/>
</dbReference>
<evidence type="ECO:0000313" key="2">
    <source>
        <dbReference type="EMBL" id="TWP29902.1"/>
    </source>
</evidence>
<dbReference type="Proteomes" id="UP000319499">
    <property type="component" value="Unassembled WGS sequence"/>
</dbReference>
<keyword evidence="3" id="KW-1185">Reference proteome</keyword>
<feature type="domain" description="LysM" evidence="1">
    <location>
        <begin position="6"/>
        <end position="30"/>
    </location>
</feature>
<evidence type="ECO:0000313" key="3">
    <source>
        <dbReference type="Proteomes" id="UP000319499"/>
    </source>
</evidence>
<accession>A0A563DIJ4</accession>
<dbReference type="EMBL" id="SELH01000013">
    <property type="protein sequence ID" value="TWP29902.1"/>
    <property type="molecule type" value="Genomic_DNA"/>
</dbReference>
<dbReference type="Gene3D" id="3.10.350.10">
    <property type="entry name" value="LysM domain"/>
    <property type="match status" value="1"/>
</dbReference>
<dbReference type="InterPro" id="IPR018392">
    <property type="entry name" value="LysM"/>
</dbReference>
<organism evidence="2 3">
    <name type="scientific">Apibacter muscae</name>
    <dbReference type="NCBI Taxonomy" id="2509004"/>
    <lineage>
        <taxon>Bacteria</taxon>
        <taxon>Pseudomonadati</taxon>
        <taxon>Bacteroidota</taxon>
        <taxon>Flavobacteriia</taxon>
        <taxon>Flavobacteriales</taxon>
        <taxon>Weeksellaceae</taxon>
        <taxon>Apibacter</taxon>
    </lineage>
</organism>
<sequence>MEYEKYKVSRGDTLESIAKELNLSVAQLREFHNRHCELPYLLGSGKIPSSVKEILYLPLQEIEEQAQHKITNQSFYQLRLRHPTAEQIYQVKINFFEEGKENSLSYIIKILWLEKNTIKIHREELFIDGKEPNFLVDELATQISSVLYPMEFYLDAQGCFYKVKNLSQIKERWNQLKPQIEKLYKGNCVTKYLYNFQKILFQPYLFNKAMKQEVFLTAYFTHLYGQYNTRGEVEEMLIRFPVIPTLAPVQYVIKNRIEWLEEAKQKLIKIERKGELADPRSLNNFLNAMDIPLKKDTTNEHEEEKAKGAYRSNYFLHPGTGIIDSLYLECNLETERNKKIYLTASRLNQDPPLNKTIKEEGIIEIGGPRAQSPQRQNFFE</sequence>
<name>A0A563DIJ4_9FLAO</name>
<dbReference type="OrthoDB" id="1246696at2"/>